<comment type="caution">
    <text evidence="1">The sequence shown here is derived from an EMBL/GenBank/DDBJ whole genome shotgun (WGS) entry which is preliminary data.</text>
</comment>
<evidence type="ECO:0000313" key="1">
    <source>
        <dbReference type="EMBL" id="KAG1273638.1"/>
    </source>
</evidence>
<accession>A0A9P6WRT4</accession>
<protein>
    <submittedName>
        <fullName evidence="1">Uncharacterized protein</fullName>
    </submittedName>
</protein>
<reference evidence="1" key="1">
    <citation type="journal article" date="2020" name="Microb. Genom.">
        <title>Genetic diversity of clinical and environmental Mucorales isolates obtained from an investigation of mucormycosis cases among solid organ transplant recipients.</title>
        <authorList>
            <person name="Nguyen M.H."/>
            <person name="Kaul D."/>
            <person name="Muto C."/>
            <person name="Cheng S.J."/>
            <person name="Richter R.A."/>
            <person name="Bruno V.M."/>
            <person name="Liu G."/>
            <person name="Beyhan S."/>
            <person name="Sundermann A.J."/>
            <person name="Mounaud S."/>
            <person name="Pasculle A.W."/>
            <person name="Nierman W.C."/>
            <person name="Driscoll E."/>
            <person name="Cumbie R."/>
            <person name="Clancy C.J."/>
            <person name="Dupont C.L."/>
        </authorList>
    </citation>
    <scope>NUCLEOTIDE SEQUENCE</scope>
    <source>
        <strain evidence="1">GL11</strain>
    </source>
</reference>
<sequence>MMAGNADGTTTLRKIWRRVAPSDTIIFWMSGSVSLAAWNAASSATMDVSDTDRATFEMTPVPNHRMTSGAKAILGTLLIATRKGATTRAA</sequence>
<dbReference type="Proteomes" id="UP000716291">
    <property type="component" value="Unassembled WGS sequence"/>
</dbReference>
<name>A0A9P6WRT4_RHIOR</name>
<gene>
    <name evidence="1" type="ORF">G6F64_015307</name>
</gene>
<dbReference type="AlphaFoldDB" id="A0A9P6WRT4"/>
<keyword evidence="2" id="KW-1185">Reference proteome</keyword>
<evidence type="ECO:0000313" key="2">
    <source>
        <dbReference type="Proteomes" id="UP000716291"/>
    </source>
</evidence>
<proteinExistence type="predicted"/>
<dbReference type="EMBL" id="JAANQT010012628">
    <property type="protein sequence ID" value="KAG1273638.1"/>
    <property type="molecule type" value="Genomic_DNA"/>
</dbReference>
<organism evidence="1 2">
    <name type="scientific">Rhizopus oryzae</name>
    <name type="common">Mucormycosis agent</name>
    <name type="synonym">Rhizopus arrhizus var. delemar</name>
    <dbReference type="NCBI Taxonomy" id="64495"/>
    <lineage>
        <taxon>Eukaryota</taxon>
        <taxon>Fungi</taxon>
        <taxon>Fungi incertae sedis</taxon>
        <taxon>Mucoromycota</taxon>
        <taxon>Mucoromycotina</taxon>
        <taxon>Mucoromycetes</taxon>
        <taxon>Mucorales</taxon>
        <taxon>Mucorineae</taxon>
        <taxon>Rhizopodaceae</taxon>
        <taxon>Rhizopus</taxon>
    </lineage>
</organism>